<evidence type="ECO:0000313" key="2">
    <source>
        <dbReference type="EMBL" id="ABE60816.1"/>
    </source>
</evidence>
<organism evidence="2">
    <name type="scientific">Periplaneta americana</name>
    <name type="common">American cockroach</name>
    <name type="synonym">Blatta americana</name>
    <dbReference type="NCBI Taxonomy" id="6978"/>
    <lineage>
        <taxon>Eukaryota</taxon>
        <taxon>Metazoa</taxon>
        <taxon>Ecdysozoa</taxon>
        <taxon>Arthropoda</taxon>
        <taxon>Hexapoda</taxon>
        <taxon>Insecta</taxon>
        <taxon>Pterygota</taxon>
        <taxon>Neoptera</taxon>
        <taxon>Polyneoptera</taxon>
        <taxon>Dictyoptera</taxon>
        <taxon>Blattodea</taxon>
        <taxon>Blattoidea</taxon>
        <taxon>Blattidae</taxon>
        <taxon>Blattinae</taxon>
        <taxon>Periplaneta</taxon>
    </lineage>
</organism>
<protein>
    <submittedName>
        <fullName evidence="2">Cxpwmw05</fullName>
    </submittedName>
</protein>
<dbReference type="EMBL" id="DQ256401">
    <property type="protein sequence ID" value="ABE60816.1"/>
    <property type="molecule type" value="mRNA"/>
</dbReference>
<accession>Q1PS49</accession>
<reference evidence="2" key="1">
    <citation type="submission" date="2005-10" db="EMBL/GenBank/DDBJ databases">
        <title>Periplaneta fuliginosa.</title>
        <authorList>
            <person name="Wu S."/>
            <person name="Wang S."/>
            <person name="Xu S."/>
        </authorList>
    </citation>
    <scope>NUCLEOTIDE SEQUENCE</scope>
</reference>
<proteinExistence type="evidence at transcript level"/>
<evidence type="ECO:0000256" key="1">
    <source>
        <dbReference type="SAM" id="MobiDB-lite"/>
    </source>
</evidence>
<sequence>MIEIKQRELKNIPFMPPLPSPLPSFRRPSLTTRAVLTSPYPLPRGRTPSSSQP</sequence>
<dbReference type="AlphaFoldDB" id="Q1PS49"/>
<name>Q1PS49_PERAM</name>
<feature type="compositionally biased region" description="Basic and acidic residues" evidence="1">
    <location>
        <begin position="1"/>
        <end position="10"/>
    </location>
</feature>
<feature type="region of interest" description="Disordered" evidence="1">
    <location>
        <begin position="1"/>
        <end position="53"/>
    </location>
</feature>